<dbReference type="PANTHER" id="PTHR10724">
    <property type="entry name" value="30S RIBOSOMAL PROTEIN S1"/>
    <property type="match status" value="1"/>
</dbReference>
<gene>
    <name evidence="7" type="ORF">KIH39_17215</name>
</gene>
<dbReference type="GO" id="GO:0003729">
    <property type="term" value="F:mRNA binding"/>
    <property type="evidence" value="ECO:0007669"/>
    <property type="project" value="TreeGrafter"/>
</dbReference>
<dbReference type="InterPro" id="IPR012340">
    <property type="entry name" value="NA-bd_OB-fold"/>
</dbReference>
<evidence type="ECO:0000256" key="3">
    <source>
        <dbReference type="ARBA" id="ARBA00023274"/>
    </source>
</evidence>
<dbReference type="RefSeq" id="WP_213494456.1">
    <property type="nucleotide sequence ID" value="NZ_CP074694.1"/>
</dbReference>
<dbReference type="PROSITE" id="PS50126">
    <property type="entry name" value="S1"/>
    <property type="match status" value="3"/>
</dbReference>
<keyword evidence="2" id="KW-0689">Ribosomal protein</keyword>
<feature type="domain" description="S1 motif" evidence="6">
    <location>
        <begin position="359"/>
        <end position="428"/>
    </location>
</feature>
<dbReference type="Proteomes" id="UP000676194">
    <property type="component" value="Chromosome"/>
</dbReference>
<feature type="region of interest" description="Disordered" evidence="5">
    <location>
        <begin position="1"/>
        <end position="57"/>
    </location>
</feature>
<protein>
    <submittedName>
        <fullName evidence="7">S1 RNA-binding domain-containing protein</fullName>
    </submittedName>
</protein>
<sequence>MNPNETPLNTDTPATPPEAVAATPAKPTDAPGKGPRDERRGPDKGKNRAPKPPKTLTMRMEEPYSAIPKLYELDKEIEDELKSVMSGFSAEKELGTVDEKAVKAAPAGDGKKRGTVLSIRGQDVFVEVPGGRAQGIISILQFGDNPPKVGDVVEIAIEGFDGANGLLKLAKPGAAQVIQDWSGLQIGKIVEARVTASNRGGLSVEVNGIRGFLPVSQIDAFHVANPESFINQRITCMIAEVNPAERNLVVSRRMLLEAERKRLQEQFWIEIEEGQIKEGMVKGIKPFGAFVDLGGADGLIPMGELSWGRVENAESVLQPGQKVQVKVMKVDREARKIGLSLRQLTSNPFDKISETVRIGSRVIGKVTRIAEYGAFVELAPGIEGLIHVSELGNNRVRRVRDVVTEGQEVEVQVVNMDRETSRIGLSLKAIADAASRSEQEAAVADAKAHAEAQKNRVRPANLKGGLSDSGKELLEKLAQKYK</sequence>
<organism evidence="7 8">
    <name type="scientific">Telmatocola sphagniphila</name>
    <dbReference type="NCBI Taxonomy" id="1123043"/>
    <lineage>
        <taxon>Bacteria</taxon>
        <taxon>Pseudomonadati</taxon>
        <taxon>Planctomycetota</taxon>
        <taxon>Planctomycetia</taxon>
        <taxon>Gemmatales</taxon>
        <taxon>Gemmataceae</taxon>
    </lineage>
</organism>
<evidence type="ECO:0000256" key="2">
    <source>
        <dbReference type="ARBA" id="ARBA00022980"/>
    </source>
</evidence>
<proteinExistence type="inferred from homology"/>
<dbReference type="SUPFAM" id="SSF50249">
    <property type="entry name" value="Nucleic acid-binding proteins"/>
    <property type="match status" value="3"/>
</dbReference>
<feature type="region of interest" description="Disordered" evidence="5">
    <location>
        <begin position="442"/>
        <end position="468"/>
    </location>
</feature>
<dbReference type="GO" id="GO:0003735">
    <property type="term" value="F:structural constituent of ribosome"/>
    <property type="evidence" value="ECO:0007669"/>
    <property type="project" value="TreeGrafter"/>
</dbReference>
<dbReference type="PANTHER" id="PTHR10724:SF7">
    <property type="entry name" value="SMALL RIBOSOMAL SUBUNIT PROTEIN BS1C"/>
    <property type="match status" value="1"/>
</dbReference>
<feature type="domain" description="S1 motif" evidence="6">
    <location>
        <begin position="187"/>
        <end position="253"/>
    </location>
</feature>
<dbReference type="InterPro" id="IPR035104">
    <property type="entry name" value="Ribosomal_protein_S1-like"/>
</dbReference>
<comment type="function">
    <text evidence="4">Binds mRNA; thus facilitating recognition of the initiation point. It is needed to translate mRNA with a short Shine-Dalgarno (SD) purine-rich sequence.</text>
</comment>
<evidence type="ECO:0000313" key="8">
    <source>
        <dbReference type="Proteomes" id="UP000676194"/>
    </source>
</evidence>
<dbReference type="InterPro" id="IPR003029">
    <property type="entry name" value="S1_domain"/>
</dbReference>
<keyword evidence="8" id="KW-1185">Reference proteome</keyword>
<feature type="compositionally biased region" description="Low complexity" evidence="5">
    <location>
        <begin position="10"/>
        <end position="28"/>
    </location>
</feature>
<name>A0A8E6B1Y5_9BACT</name>
<dbReference type="Gene3D" id="2.40.50.140">
    <property type="entry name" value="Nucleic acid-binding proteins"/>
    <property type="match status" value="4"/>
</dbReference>
<keyword evidence="3" id="KW-0687">Ribonucleoprotein</keyword>
<dbReference type="CDD" id="cd04465">
    <property type="entry name" value="S1_RPS1_repeat_ec2_hs2"/>
    <property type="match status" value="1"/>
</dbReference>
<dbReference type="PRINTS" id="PR00681">
    <property type="entry name" value="RIBOSOMALS1"/>
</dbReference>
<accession>A0A8E6B1Y5</accession>
<evidence type="ECO:0000256" key="4">
    <source>
        <dbReference type="ARBA" id="ARBA00025604"/>
    </source>
</evidence>
<feature type="domain" description="S1 motif" evidence="6">
    <location>
        <begin position="274"/>
        <end position="342"/>
    </location>
</feature>
<dbReference type="EMBL" id="CP074694">
    <property type="protein sequence ID" value="QVL30585.1"/>
    <property type="molecule type" value="Genomic_DNA"/>
</dbReference>
<evidence type="ECO:0000256" key="1">
    <source>
        <dbReference type="ARBA" id="ARBA00006767"/>
    </source>
</evidence>
<dbReference type="KEGG" id="tsph:KIH39_17215"/>
<comment type="similarity">
    <text evidence="1">Belongs to the bacterial ribosomal protein bS1 family.</text>
</comment>
<dbReference type="Pfam" id="PF00575">
    <property type="entry name" value="S1"/>
    <property type="match status" value="3"/>
</dbReference>
<dbReference type="InterPro" id="IPR050437">
    <property type="entry name" value="Ribos_protein_bS1-like"/>
</dbReference>
<evidence type="ECO:0000256" key="5">
    <source>
        <dbReference type="SAM" id="MobiDB-lite"/>
    </source>
</evidence>
<evidence type="ECO:0000259" key="6">
    <source>
        <dbReference type="PROSITE" id="PS50126"/>
    </source>
</evidence>
<evidence type="ECO:0000313" key="7">
    <source>
        <dbReference type="EMBL" id="QVL30585.1"/>
    </source>
</evidence>
<dbReference type="CDD" id="cd05688">
    <property type="entry name" value="S1_RPS1_repeat_ec3"/>
    <property type="match status" value="1"/>
</dbReference>
<dbReference type="GO" id="GO:0006412">
    <property type="term" value="P:translation"/>
    <property type="evidence" value="ECO:0007669"/>
    <property type="project" value="TreeGrafter"/>
</dbReference>
<dbReference type="AlphaFoldDB" id="A0A8E6B1Y5"/>
<feature type="compositionally biased region" description="Basic and acidic residues" evidence="5">
    <location>
        <begin position="34"/>
        <end position="46"/>
    </location>
</feature>
<dbReference type="FunFam" id="2.40.50.140:FF:000103">
    <property type="entry name" value="protein RRP5 homolog"/>
    <property type="match status" value="1"/>
</dbReference>
<dbReference type="SMART" id="SM00316">
    <property type="entry name" value="S1"/>
    <property type="match status" value="4"/>
</dbReference>
<reference evidence="7" key="1">
    <citation type="submission" date="2021-05" db="EMBL/GenBank/DDBJ databases">
        <title>Complete genome sequence of the cellulolytic planctomycete Telmatocola sphagniphila SP2T and characterization of the first cellulase from planctomycetes.</title>
        <authorList>
            <person name="Rakitin A.L."/>
            <person name="Beletsky A.V."/>
            <person name="Naumoff D.G."/>
            <person name="Kulichevskaya I.S."/>
            <person name="Mardanov A.V."/>
            <person name="Ravin N.V."/>
            <person name="Dedysh S.N."/>
        </authorList>
    </citation>
    <scope>NUCLEOTIDE SEQUENCE</scope>
    <source>
        <strain evidence="7">SP2T</strain>
    </source>
</reference>